<evidence type="ECO:0000313" key="1">
    <source>
        <dbReference type="EMBL" id="GGH73263.1"/>
    </source>
</evidence>
<gene>
    <name evidence="1" type="ORF">GCM10007096_00320</name>
</gene>
<dbReference type="EMBL" id="BMFV01000001">
    <property type="protein sequence ID" value="GGH73263.1"/>
    <property type="molecule type" value="Genomic_DNA"/>
</dbReference>
<evidence type="ECO:0000313" key="2">
    <source>
        <dbReference type="Proteomes" id="UP000656813"/>
    </source>
</evidence>
<sequence length="74" mass="8403">MLCLIMMKIKLIDIYSNAYGTINSRQKGEEFVPYNKNGIKGGLVDAKDGKNHISLVFNLKPGTFYDEGFREKQT</sequence>
<reference evidence="1" key="1">
    <citation type="journal article" date="2014" name="Int. J. Syst. Evol. Microbiol.">
        <title>Complete genome sequence of Corynebacterium casei LMG S-19264T (=DSM 44701T), isolated from a smear-ripened cheese.</title>
        <authorList>
            <consortium name="US DOE Joint Genome Institute (JGI-PGF)"/>
            <person name="Walter F."/>
            <person name="Albersmeier A."/>
            <person name="Kalinowski J."/>
            <person name="Ruckert C."/>
        </authorList>
    </citation>
    <scope>NUCLEOTIDE SEQUENCE</scope>
    <source>
        <strain evidence="1">CGMCC 1.12777</strain>
    </source>
</reference>
<dbReference type="Proteomes" id="UP000656813">
    <property type="component" value="Unassembled WGS sequence"/>
</dbReference>
<keyword evidence="2" id="KW-1185">Reference proteome</keyword>
<reference evidence="1" key="2">
    <citation type="submission" date="2020-09" db="EMBL/GenBank/DDBJ databases">
        <authorList>
            <person name="Sun Q."/>
            <person name="Zhou Y."/>
        </authorList>
    </citation>
    <scope>NUCLEOTIDE SEQUENCE</scope>
    <source>
        <strain evidence="1">CGMCC 1.12777</strain>
    </source>
</reference>
<accession>A0A8J2ZR08</accession>
<comment type="caution">
    <text evidence="1">The sequence shown here is derived from an EMBL/GenBank/DDBJ whole genome shotgun (WGS) entry which is preliminary data.</text>
</comment>
<protein>
    <submittedName>
        <fullName evidence="1">Uncharacterized protein</fullName>
    </submittedName>
</protein>
<proteinExistence type="predicted"/>
<name>A0A8J2ZR08_9BACL</name>
<dbReference type="AlphaFoldDB" id="A0A8J2ZR08"/>
<organism evidence="1 2">
    <name type="scientific">Pullulanibacillus pueri</name>
    <dbReference type="NCBI Taxonomy" id="1437324"/>
    <lineage>
        <taxon>Bacteria</taxon>
        <taxon>Bacillati</taxon>
        <taxon>Bacillota</taxon>
        <taxon>Bacilli</taxon>
        <taxon>Bacillales</taxon>
        <taxon>Sporolactobacillaceae</taxon>
        <taxon>Pullulanibacillus</taxon>
    </lineage>
</organism>